<keyword evidence="1" id="KW-1185">Reference proteome</keyword>
<dbReference type="Proteomes" id="UP000095282">
    <property type="component" value="Unplaced"/>
</dbReference>
<protein>
    <submittedName>
        <fullName evidence="2">Exocyst complex component Sec8</fullName>
    </submittedName>
</protein>
<dbReference type="WBParaSite" id="Csp11.Scaffold630.g18298.t1">
    <property type="protein sequence ID" value="Csp11.Scaffold630.g18298.t1"/>
    <property type="gene ID" value="Csp11.Scaffold630.g18298"/>
</dbReference>
<dbReference type="AlphaFoldDB" id="A0A1I7UQD7"/>
<name>A0A1I7UQD7_9PELO</name>
<evidence type="ECO:0000313" key="1">
    <source>
        <dbReference type="Proteomes" id="UP000095282"/>
    </source>
</evidence>
<organism evidence="1 2">
    <name type="scientific">Caenorhabditis tropicalis</name>
    <dbReference type="NCBI Taxonomy" id="1561998"/>
    <lineage>
        <taxon>Eukaryota</taxon>
        <taxon>Metazoa</taxon>
        <taxon>Ecdysozoa</taxon>
        <taxon>Nematoda</taxon>
        <taxon>Chromadorea</taxon>
        <taxon>Rhabditida</taxon>
        <taxon>Rhabditina</taxon>
        <taxon>Rhabditomorpha</taxon>
        <taxon>Rhabditoidea</taxon>
        <taxon>Rhabditidae</taxon>
        <taxon>Peloderinae</taxon>
        <taxon>Caenorhabditis</taxon>
    </lineage>
</organism>
<evidence type="ECO:0000313" key="2">
    <source>
        <dbReference type="WBParaSite" id="Csp11.Scaffold630.g18298.t1"/>
    </source>
</evidence>
<proteinExistence type="predicted"/>
<accession>A0A1I7UQD7</accession>
<reference evidence="2" key="1">
    <citation type="submission" date="2016-11" db="UniProtKB">
        <authorList>
            <consortium name="WormBaseParasite"/>
        </authorList>
    </citation>
    <scope>IDENTIFICATION</scope>
</reference>
<sequence>MGLVYSYLYPMGNPDDFDESVGKEGDFDNSANSDNFGETLVADHLKGTVAAIELYVQMLEKKVEKLVIIYNWKPSSMVLQSSTFYGVGTSIVKAYDQLFDARCKTEAHRGMKRAIQLIGPERIPDFLTVINMILSHPRRTPQFDLLKELLEEQKRAIRVLKEIPDFADKEST</sequence>